<dbReference type="Gene3D" id="1.10.287.130">
    <property type="match status" value="1"/>
</dbReference>
<dbReference type="PATRIC" id="fig|908627.4.peg.1711"/>
<dbReference type="SMART" id="SM00387">
    <property type="entry name" value="HATPase_c"/>
    <property type="match status" value="1"/>
</dbReference>
<evidence type="ECO:0000256" key="10">
    <source>
        <dbReference type="SAM" id="Coils"/>
    </source>
</evidence>
<feature type="active site" evidence="8">
    <location>
        <position position="55"/>
    </location>
</feature>
<dbReference type="NCBIfam" id="TIGR00229">
    <property type="entry name" value="sensory_box"/>
    <property type="match status" value="1"/>
</dbReference>
<dbReference type="GO" id="GO:0006355">
    <property type="term" value="P:regulation of DNA-templated transcription"/>
    <property type="evidence" value="ECO:0007669"/>
    <property type="project" value="InterPro"/>
</dbReference>
<dbReference type="Gene3D" id="3.40.50.180">
    <property type="entry name" value="Methylesterase CheB, C-terminal domain"/>
    <property type="match status" value="1"/>
</dbReference>
<dbReference type="InterPro" id="IPR029063">
    <property type="entry name" value="SAM-dependent_MTases_sf"/>
</dbReference>
<sequence length="1388" mass="152809">MPPESNDGPDAAHRSSSLDFPVVGIGASAGGVQALLRFFENAPADMGMAFVVVLHLSAKHVSSADKVLQHVTRMRVSQVSGPTPIEANHVYVIAPGKSLTMTDGYLNARNAEPMAGRPVTIDRFFRSLAEAHGQHAMCIVMSGTGSDGAVGIASVKERGGVTLAQEPNDAEYAEMPQNAILTDQVDLVMPVVEMPQRLLDIWNNAKRIALPELEPASLVTNERADRHSEAELALQAILSTLRVRTGHDFRFYKRATMLRRIERRLQVNGVPDLIAYRDLLRDNPRETGALLKDMLIGVTSFFRDREAFESLERDVLPALFHGKTEGDQVRAWVAGCSSGEEAYSLAMLLCEQREALRSTVNIQVFATDIDESAVARARAGLYPESIMTDVRPAMLRQFFVKTDSRYEVVKSVREKILFAMHNVLRDPPFSRLDLVSCRNLLIYLDRGVQNQVLEMFHYALYPNGYLFLGSSESADSVEDLFSVVDKKNRVYRAKSAKLPNRPSLSSPSLLMQGRYTHDDEAGSALVPGRRNFSFSALHQRVLEQYAPPSVIVNRDSKIVHMSDNAGRFLRYVGGEPSSNMIAVVLPELRLDLRTALFQAAQTGNSVEARRVKLQRDGHPSYVNMTVRPFHDAAADADFLLVLFDEVQEAMTETKVVAEHPAGNDTVMQQLEQELHSSKEQLQTTIEQYETSTEELKASNEELQAINEELRSATEELETSKEELQSVNEELITVNAELQAKIEETGKANDDLQNLITSTDIATIFVDRAMCIKRYTPSAATVFNVIGADVGRSLFDITHRLVYPELADDVSATFQSLRLTEREVATTDGRWFFARVLPYRTADDRIDGAVLSLVETTARRRAEASVRAGEERLRLAAQTTNDFAIIVQDPEGCIVSWNAGAERVFGYSEDEAVGQNIDVIFMAEDREQHMAAHEREAAQHDGRADDDRWHVAKGGRKVYCSGVVTPLSDPKFTGFVKIVRDLTDRKTQEDARQSQLAEERAVRAQAEAANRLKDDFLAVLSHELKHPLNLIHVKAEMLPRIPEARGVPAIQLAADAIQRAVLAQAKIIDDLLDLSRVRTGKLALNLAMGDVAHMLRTIADAIEADAASRGIVLSFEGLEEPIWTKVDPVRFDQIVWNLLSNALKFTPRGGSVSVLLTHDEDELRIDVTDTGMGIEAPLLPHIFEMFSQGSEARRKTGGGMGIGLALVKQLVEMHAGRVLAHSDGPGHGTRMSVWLPLVDGRPAGEQTQEERTGSLAGVRLLVVDDDSETASAFAALLQLEGALAATAHNGKEALALLERNHVDLLVCDISMPGMDGYELIAQVRANPRLGLLPAIALTGYTAGADDQRARASGFDLTLTKPVSLDTLIAAAEQVFFWRGAHGGGTHEHG</sequence>
<dbReference type="PANTHER" id="PTHR24422:SF27">
    <property type="entry name" value="PROTEIN-GLUTAMATE O-METHYLTRANSFERASE"/>
    <property type="match status" value="1"/>
</dbReference>
<dbReference type="Pfam" id="PF00989">
    <property type="entry name" value="PAS"/>
    <property type="match status" value="1"/>
</dbReference>
<feature type="modified residue" description="4-aspartylphosphate" evidence="9">
    <location>
        <position position="1307"/>
    </location>
</feature>
<dbReference type="InterPro" id="IPR011006">
    <property type="entry name" value="CheY-like_superfamily"/>
</dbReference>
<dbReference type="CDD" id="cd16434">
    <property type="entry name" value="CheB-CheR_fusion"/>
    <property type="match status" value="1"/>
</dbReference>
<dbReference type="SUPFAM" id="SSF47757">
    <property type="entry name" value="Chemotaxis receptor methyltransferase CheR, N-terminal domain"/>
    <property type="match status" value="1"/>
</dbReference>
<comment type="subcellular location">
    <subcellularLocation>
        <location evidence="2">Cell inner membrane</location>
        <topology evidence="2">Multi-pass membrane protein</topology>
    </subcellularLocation>
</comment>
<feature type="coiled-coil region" evidence="10">
    <location>
        <begin position="667"/>
        <end position="754"/>
    </location>
</feature>
<reference evidence="16 17" key="1">
    <citation type="journal article" date="2015" name="Genome Announc.">
        <title>Draft Genome Sequence of Burkholderia sp. Strain PML1(12), an Ectomycorrhizosphere-Inhabiting Bacterium with Effective Mineral-Weathering Ability.</title>
        <authorList>
            <person name="Uroz S."/>
            <person name="Oger P."/>
        </authorList>
    </citation>
    <scope>NUCLEOTIDE SEQUENCE [LARGE SCALE GENOMIC DNA]</scope>
    <source>
        <strain evidence="17">PML1(12)</strain>
    </source>
</reference>
<dbReference type="SUPFAM" id="SSF52172">
    <property type="entry name" value="CheY-like"/>
    <property type="match status" value="1"/>
</dbReference>
<dbReference type="Pfam" id="PF00512">
    <property type="entry name" value="HisKA"/>
    <property type="match status" value="1"/>
</dbReference>
<feature type="active site" evidence="8">
    <location>
        <position position="28"/>
    </location>
</feature>
<dbReference type="PROSITE" id="PS50123">
    <property type="entry name" value="CHER"/>
    <property type="match status" value="1"/>
</dbReference>
<dbReference type="EMBL" id="AEJF01000062">
    <property type="protein sequence ID" value="KLU26658.1"/>
    <property type="molecule type" value="Genomic_DNA"/>
</dbReference>
<accession>A0A0J1G377</accession>
<dbReference type="GO" id="GO:0000156">
    <property type="term" value="F:phosphorelay response regulator activity"/>
    <property type="evidence" value="ECO:0007669"/>
    <property type="project" value="InterPro"/>
</dbReference>
<dbReference type="Pfam" id="PF13596">
    <property type="entry name" value="PAS_10"/>
    <property type="match status" value="1"/>
</dbReference>
<evidence type="ECO:0000313" key="17">
    <source>
        <dbReference type="Proteomes" id="UP000035963"/>
    </source>
</evidence>
<keyword evidence="4 8" id="KW-0145">Chemotaxis</keyword>
<dbReference type="InterPro" id="IPR050903">
    <property type="entry name" value="Bact_Chemotaxis_MeTrfase"/>
</dbReference>
<evidence type="ECO:0000256" key="9">
    <source>
        <dbReference type="PROSITE-ProRule" id="PRU00169"/>
    </source>
</evidence>
<gene>
    <name evidence="16" type="ORF">EOS_07750</name>
</gene>
<evidence type="ECO:0000259" key="15">
    <source>
        <dbReference type="PROSITE" id="PS50123"/>
    </source>
</evidence>
<dbReference type="InterPro" id="IPR036097">
    <property type="entry name" value="HisK_dim/P_sf"/>
</dbReference>
<dbReference type="Pfam" id="PF02518">
    <property type="entry name" value="HATPase_c"/>
    <property type="match status" value="1"/>
</dbReference>
<feature type="active site" evidence="8">
    <location>
        <position position="147"/>
    </location>
</feature>
<dbReference type="GO" id="GO:0006935">
    <property type="term" value="P:chemotaxis"/>
    <property type="evidence" value="ECO:0007669"/>
    <property type="project" value="UniProtKB-UniRule"/>
</dbReference>
<keyword evidence="5 9" id="KW-0597">Phosphoprotein</keyword>
<dbReference type="InterPro" id="IPR022642">
    <property type="entry name" value="CheR_C"/>
</dbReference>
<feature type="domain" description="CheR-type methyltransferase" evidence="15">
    <location>
        <begin position="222"/>
        <end position="496"/>
    </location>
</feature>
<dbReference type="Gene3D" id="3.40.50.150">
    <property type="entry name" value="Vaccinia Virus protein VP39"/>
    <property type="match status" value="1"/>
</dbReference>
<dbReference type="InterPro" id="IPR000014">
    <property type="entry name" value="PAS"/>
</dbReference>
<dbReference type="GO" id="GO:0005737">
    <property type="term" value="C:cytoplasm"/>
    <property type="evidence" value="ECO:0007669"/>
    <property type="project" value="InterPro"/>
</dbReference>
<dbReference type="CDD" id="cd17580">
    <property type="entry name" value="REC_2_DhkD-like"/>
    <property type="match status" value="1"/>
</dbReference>
<keyword evidence="10" id="KW-0175">Coiled coil</keyword>
<dbReference type="InterPro" id="IPR022641">
    <property type="entry name" value="CheR_N"/>
</dbReference>
<feature type="domain" description="PAS" evidence="13">
    <location>
        <begin position="868"/>
        <end position="940"/>
    </location>
</feature>
<evidence type="ECO:0000256" key="3">
    <source>
        <dbReference type="ARBA" id="ARBA00012438"/>
    </source>
</evidence>
<evidence type="ECO:0000256" key="5">
    <source>
        <dbReference type="ARBA" id="ARBA00022553"/>
    </source>
</evidence>
<dbReference type="InterPro" id="IPR036890">
    <property type="entry name" value="HATPase_C_sf"/>
</dbReference>
<dbReference type="Proteomes" id="UP000035963">
    <property type="component" value="Unassembled WGS sequence"/>
</dbReference>
<dbReference type="GO" id="GO:0005886">
    <property type="term" value="C:plasma membrane"/>
    <property type="evidence" value="ECO:0007669"/>
    <property type="project" value="UniProtKB-SubCell"/>
</dbReference>
<dbReference type="InterPro" id="IPR003594">
    <property type="entry name" value="HATPase_dom"/>
</dbReference>
<dbReference type="SUPFAM" id="SSF47384">
    <property type="entry name" value="Homodimeric domain of signal transducing histidine kinase"/>
    <property type="match status" value="1"/>
</dbReference>
<dbReference type="RefSeq" id="WP_047846035.1">
    <property type="nucleotide sequence ID" value="NZ_AEJF01000062.1"/>
</dbReference>
<evidence type="ECO:0000256" key="4">
    <source>
        <dbReference type="ARBA" id="ARBA00022500"/>
    </source>
</evidence>
<organism evidence="16 17">
    <name type="scientific">Caballeronia mineralivorans PML1(12)</name>
    <dbReference type="NCBI Taxonomy" id="908627"/>
    <lineage>
        <taxon>Bacteria</taxon>
        <taxon>Pseudomonadati</taxon>
        <taxon>Pseudomonadota</taxon>
        <taxon>Betaproteobacteria</taxon>
        <taxon>Burkholderiales</taxon>
        <taxon>Burkholderiaceae</taxon>
        <taxon>Caballeronia</taxon>
    </lineage>
</organism>
<dbReference type="Pfam" id="PF01339">
    <property type="entry name" value="CheB_methylest"/>
    <property type="match status" value="1"/>
</dbReference>
<feature type="domain" description="CheB-type methylesterase" evidence="14">
    <location>
        <begin position="22"/>
        <end position="199"/>
    </location>
</feature>
<evidence type="ECO:0000256" key="8">
    <source>
        <dbReference type="PROSITE-ProRule" id="PRU00050"/>
    </source>
</evidence>
<dbReference type="PANTHER" id="PTHR24422">
    <property type="entry name" value="CHEMOTAXIS PROTEIN METHYLTRANSFERASE"/>
    <property type="match status" value="1"/>
</dbReference>
<dbReference type="InterPro" id="IPR001789">
    <property type="entry name" value="Sig_transdc_resp-reg_receiver"/>
</dbReference>
<dbReference type="Pfam" id="PF03705">
    <property type="entry name" value="CheR_N"/>
    <property type="match status" value="1"/>
</dbReference>
<dbReference type="PROSITE" id="PS50109">
    <property type="entry name" value="HIS_KIN"/>
    <property type="match status" value="1"/>
</dbReference>
<dbReference type="CDD" id="cd00082">
    <property type="entry name" value="HisKA"/>
    <property type="match status" value="1"/>
</dbReference>
<dbReference type="SMART" id="SM00388">
    <property type="entry name" value="HisKA"/>
    <property type="match status" value="1"/>
</dbReference>
<dbReference type="GO" id="GO:0000155">
    <property type="term" value="F:phosphorelay sensor kinase activity"/>
    <property type="evidence" value="ECO:0007669"/>
    <property type="project" value="InterPro"/>
</dbReference>
<dbReference type="InterPro" id="IPR035909">
    <property type="entry name" value="CheB_C"/>
</dbReference>
<evidence type="ECO:0000256" key="2">
    <source>
        <dbReference type="ARBA" id="ARBA00004429"/>
    </source>
</evidence>
<dbReference type="InterPro" id="IPR003661">
    <property type="entry name" value="HisK_dim/P_dom"/>
</dbReference>
<protein>
    <recommendedName>
        <fullName evidence="3">histidine kinase</fullName>
        <ecNumber evidence="3">2.7.13.3</ecNumber>
    </recommendedName>
</protein>
<dbReference type="Pfam" id="PF13426">
    <property type="entry name" value="PAS_9"/>
    <property type="match status" value="1"/>
</dbReference>
<name>A0A0J1G377_9BURK</name>
<dbReference type="SMART" id="SM00138">
    <property type="entry name" value="MeTrc"/>
    <property type="match status" value="1"/>
</dbReference>
<dbReference type="InterPro" id="IPR013767">
    <property type="entry name" value="PAS_fold"/>
</dbReference>
<keyword evidence="6" id="KW-0808">Transferase</keyword>
<dbReference type="FunFam" id="3.30.565.10:FF:000006">
    <property type="entry name" value="Sensor histidine kinase WalK"/>
    <property type="match status" value="1"/>
</dbReference>
<dbReference type="InterPro" id="IPR000780">
    <property type="entry name" value="CheR_MeTrfase"/>
</dbReference>
<dbReference type="GO" id="GO:0008984">
    <property type="term" value="F:protein-glutamate methylesterase activity"/>
    <property type="evidence" value="ECO:0007669"/>
    <property type="project" value="InterPro"/>
</dbReference>
<evidence type="ECO:0000313" key="16">
    <source>
        <dbReference type="EMBL" id="KLU26658.1"/>
    </source>
</evidence>
<dbReference type="Pfam" id="PF00072">
    <property type="entry name" value="Response_reg"/>
    <property type="match status" value="1"/>
</dbReference>
<evidence type="ECO:0000259" key="11">
    <source>
        <dbReference type="PROSITE" id="PS50109"/>
    </source>
</evidence>
<dbReference type="SMART" id="SM00448">
    <property type="entry name" value="REC"/>
    <property type="match status" value="1"/>
</dbReference>
<dbReference type="Gene3D" id="3.30.450.20">
    <property type="entry name" value="PAS domain"/>
    <property type="match status" value="3"/>
</dbReference>
<dbReference type="SMART" id="SM00091">
    <property type="entry name" value="PAS"/>
    <property type="match status" value="3"/>
</dbReference>
<dbReference type="PRINTS" id="PR00996">
    <property type="entry name" value="CHERMTFRASE"/>
</dbReference>
<evidence type="ECO:0000259" key="14">
    <source>
        <dbReference type="PROSITE" id="PS50122"/>
    </source>
</evidence>
<evidence type="ECO:0000259" key="13">
    <source>
        <dbReference type="PROSITE" id="PS50112"/>
    </source>
</evidence>
<comment type="caution">
    <text evidence="16">The sequence shown here is derived from an EMBL/GenBank/DDBJ whole genome shotgun (WGS) entry which is preliminary data.</text>
</comment>
<dbReference type="InterPro" id="IPR035965">
    <property type="entry name" value="PAS-like_dom_sf"/>
</dbReference>
<keyword evidence="17" id="KW-1185">Reference proteome</keyword>
<dbReference type="PROSITE" id="PS50112">
    <property type="entry name" value="PAS"/>
    <property type="match status" value="1"/>
</dbReference>
<comment type="catalytic activity">
    <reaction evidence="1">
        <text>ATP + protein L-histidine = ADP + protein N-phospho-L-histidine.</text>
        <dbReference type="EC" id="2.7.13.3"/>
    </reaction>
</comment>
<dbReference type="PROSITE" id="PS50122">
    <property type="entry name" value="CHEB"/>
    <property type="match status" value="1"/>
</dbReference>
<dbReference type="InterPro" id="IPR005467">
    <property type="entry name" value="His_kinase_dom"/>
</dbReference>
<dbReference type="Gene3D" id="3.30.565.10">
    <property type="entry name" value="Histidine kinase-like ATPase, C-terminal domain"/>
    <property type="match status" value="1"/>
</dbReference>
<feature type="domain" description="Response regulatory" evidence="12">
    <location>
        <begin position="1258"/>
        <end position="1374"/>
    </location>
</feature>
<evidence type="ECO:0000259" key="12">
    <source>
        <dbReference type="PROSITE" id="PS50110"/>
    </source>
</evidence>
<dbReference type="SUPFAM" id="SSF55785">
    <property type="entry name" value="PYP-like sensor domain (PAS domain)"/>
    <property type="match status" value="3"/>
</dbReference>
<dbReference type="SUPFAM" id="SSF52738">
    <property type="entry name" value="Methylesterase CheB, C-terminal domain"/>
    <property type="match status" value="1"/>
</dbReference>
<dbReference type="Pfam" id="PF01739">
    <property type="entry name" value="CheR"/>
    <property type="match status" value="1"/>
</dbReference>
<feature type="domain" description="Histidine kinase" evidence="11">
    <location>
        <begin position="1018"/>
        <end position="1238"/>
    </location>
</feature>
<dbReference type="SUPFAM" id="SSF53335">
    <property type="entry name" value="S-adenosyl-L-methionine-dependent methyltransferases"/>
    <property type="match status" value="1"/>
</dbReference>
<evidence type="ECO:0000256" key="6">
    <source>
        <dbReference type="ARBA" id="ARBA00022679"/>
    </source>
</evidence>
<evidence type="ECO:0000256" key="1">
    <source>
        <dbReference type="ARBA" id="ARBA00000085"/>
    </source>
</evidence>
<keyword evidence="7" id="KW-0418">Kinase</keyword>
<dbReference type="OrthoDB" id="9816309at2"/>
<dbReference type="EC" id="2.7.13.3" evidence="3"/>
<dbReference type="CDD" id="cd00130">
    <property type="entry name" value="PAS"/>
    <property type="match status" value="1"/>
</dbReference>
<dbReference type="SUPFAM" id="SSF55874">
    <property type="entry name" value="ATPase domain of HSP90 chaperone/DNA topoisomerase II/histidine kinase"/>
    <property type="match status" value="1"/>
</dbReference>
<proteinExistence type="predicted"/>
<dbReference type="Gene3D" id="3.40.50.2300">
    <property type="match status" value="1"/>
</dbReference>
<dbReference type="PROSITE" id="PS50110">
    <property type="entry name" value="RESPONSE_REGULATORY"/>
    <property type="match status" value="1"/>
</dbReference>
<dbReference type="GO" id="GO:0008757">
    <property type="term" value="F:S-adenosylmethionine-dependent methyltransferase activity"/>
    <property type="evidence" value="ECO:0007669"/>
    <property type="project" value="InterPro"/>
</dbReference>
<keyword evidence="8" id="KW-0378">Hydrolase</keyword>
<evidence type="ECO:0000256" key="7">
    <source>
        <dbReference type="ARBA" id="ARBA00022777"/>
    </source>
</evidence>
<dbReference type="InterPro" id="IPR000673">
    <property type="entry name" value="Sig_transdc_resp-reg_Me-estase"/>
</dbReference>